<name>A0A3P7M469_DIBLA</name>
<evidence type="ECO:0000313" key="8">
    <source>
        <dbReference type="EMBL" id="VDN20660.1"/>
    </source>
</evidence>
<keyword evidence="4" id="KW-0732">Signal</keyword>
<evidence type="ECO:0000256" key="4">
    <source>
        <dbReference type="ARBA" id="ARBA00022729"/>
    </source>
</evidence>
<organism evidence="8 9">
    <name type="scientific">Dibothriocephalus latus</name>
    <name type="common">Fish tapeworm</name>
    <name type="synonym">Diphyllobothrium latum</name>
    <dbReference type="NCBI Taxonomy" id="60516"/>
    <lineage>
        <taxon>Eukaryota</taxon>
        <taxon>Metazoa</taxon>
        <taxon>Spiralia</taxon>
        <taxon>Lophotrochozoa</taxon>
        <taxon>Platyhelminthes</taxon>
        <taxon>Cestoda</taxon>
        <taxon>Eucestoda</taxon>
        <taxon>Diphyllobothriidea</taxon>
        <taxon>Diphyllobothriidae</taxon>
        <taxon>Dibothriocephalus</taxon>
    </lineage>
</organism>
<dbReference type="EMBL" id="UYRU01071139">
    <property type="protein sequence ID" value="VDN20660.1"/>
    <property type="molecule type" value="Genomic_DNA"/>
</dbReference>
<proteinExistence type="inferred from homology"/>
<accession>A0A3P7M469</accession>
<dbReference type="InterPro" id="IPR004240">
    <property type="entry name" value="EMP70"/>
</dbReference>
<comment type="caution">
    <text evidence="7">Lacks conserved residue(s) required for the propagation of feature annotation.</text>
</comment>
<evidence type="ECO:0000313" key="9">
    <source>
        <dbReference type="Proteomes" id="UP000281553"/>
    </source>
</evidence>
<dbReference type="PANTHER" id="PTHR10766">
    <property type="entry name" value="TRANSMEMBRANE 9 SUPERFAMILY PROTEIN"/>
    <property type="match status" value="1"/>
</dbReference>
<keyword evidence="9" id="KW-1185">Reference proteome</keyword>
<evidence type="ECO:0000256" key="7">
    <source>
        <dbReference type="RuleBase" id="RU363079"/>
    </source>
</evidence>
<keyword evidence="6 7" id="KW-0472">Membrane</keyword>
<reference evidence="8 9" key="1">
    <citation type="submission" date="2018-11" db="EMBL/GenBank/DDBJ databases">
        <authorList>
            <consortium name="Pathogen Informatics"/>
        </authorList>
    </citation>
    <scope>NUCLEOTIDE SEQUENCE [LARGE SCALE GENOMIC DNA]</scope>
</reference>
<dbReference type="GO" id="GO:0016020">
    <property type="term" value="C:membrane"/>
    <property type="evidence" value="ECO:0007669"/>
    <property type="project" value="UniProtKB-SubCell"/>
</dbReference>
<comment type="subcellular location">
    <subcellularLocation>
        <location evidence="1">Membrane</location>
        <topology evidence="1">Multi-pass membrane protein</topology>
    </subcellularLocation>
</comment>
<evidence type="ECO:0000256" key="3">
    <source>
        <dbReference type="ARBA" id="ARBA00022692"/>
    </source>
</evidence>
<keyword evidence="5 7" id="KW-1133">Transmembrane helix</keyword>
<feature type="transmembrane region" description="Helical" evidence="7">
    <location>
        <begin position="16"/>
        <end position="38"/>
    </location>
</feature>
<evidence type="ECO:0000256" key="5">
    <source>
        <dbReference type="ARBA" id="ARBA00022989"/>
    </source>
</evidence>
<evidence type="ECO:0000256" key="2">
    <source>
        <dbReference type="ARBA" id="ARBA00005227"/>
    </source>
</evidence>
<protein>
    <recommendedName>
        <fullName evidence="7">Transmembrane 9 superfamily member</fullName>
    </recommendedName>
</protein>
<sequence>MFVIFAPSLFHRQVHWFSIFNSFMMVIFLVALVSMILLRTLRKDYARYNKEDALEDLVGGGQLSLPANCLLF</sequence>
<gene>
    <name evidence="8" type="ORF">DILT_LOCUS13669</name>
</gene>
<keyword evidence="3 7" id="KW-0812">Transmembrane</keyword>
<comment type="similarity">
    <text evidence="2 7">Belongs to the nonaspanin (TM9SF) (TC 9.A.2) family.</text>
</comment>
<dbReference type="Proteomes" id="UP000281553">
    <property type="component" value="Unassembled WGS sequence"/>
</dbReference>
<evidence type="ECO:0000256" key="1">
    <source>
        <dbReference type="ARBA" id="ARBA00004141"/>
    </source>
</evidence>
<dbReference type="Pfam" id="PF02990">
    <property type="entry name" value="EMP70"/>
    <property type="match status" value="1"/>
</dbReference>
<dbReference type="GO" id="GO:0072657">
    <property type="term" value="P:protein localization to membrane"/>
    <property type="evidence" value="ECO:0007669"/>
    <property type="project" value="TreeGrafter"/>
</dbReference>
<dbReference type="PANTHER" id="PTHR10766:SF41">
    <property type="entry name" value="TRANSMEMBRANE 9 SUPERFAMILY MEMBER 3"/>
    <property type="match status" value="1"/>
</dbReference>
<dbReference type="OrthoDB" id="1666796at2759"/>
<evidence type="ECO:0000256" key="6">
    <source>
        <dbReference type="ARBA" id="ARBA00023136"/>
    </source>
</evidence>
<dbReference type="AlphaFoldDB" id="A0A3P7M469"/>